<dbReference type="Proteomes" id="UP000253727">
    <property type="component" value="Unassembled WGS sequence"/>
</dbReference>
<feature type="transmembrane region" description="Helical" evidence="1">
    <location>
        <begin position="58"/>
        <end position="75"/>
    </location>
</feature>
<feature type="transmembrane region" description="Helical" evidence="1">
    <location>
        <begin position="36"/>
        <end position="51"/>
    </location>
</feature>
<evidence type="ECO:0000313" key="2">
    <source>
        <dbReference type="EMBL" id="RDC59543.1"/>
    </source>
</evidence>
<dbReference type="AlphaFoldDB" id="A0A369Q3T1"/>
<protein>
    <submittedName>
        <fullName evidence="2">Uncharacterized protein</fullName>
    </submittedName>
</protein>
<evidence type="ECO:0000313" key="3">
    <source>
        <dbReference type="Proteomes" id="UP000253727"/>
    </source>
</evidence>
<keyword evidence="1" id="KW-0812">Transmembrane</keyword>
<accession>A0A369Q3T1</accession>
<organism evidence="2 3">
    <name type="scientific">Alteripontixanthobacter maritimus</name>
    <dbReference type="NCBI Taxonomy" id="2161824"/>
    <lineage>
        <taxon>Bacteria</taxon>
        <taxon>Pseudomonadati</taxon>
        <taxon>Pseudomonadota</taxon>
        <taxon>Alphaproteobacteria</taxon>
        <taxon>Sphingomonadales</taxon>
        <taxon>Erythrobacteraceae</taxon>
        <taxon>Alteripontixanthobacter</taxon>
    </lineage>
</organism>
<keyword evidence="1" id="KW-1133">Transmembrane helix</keyword>
<keyword evidence="3" id="KW-1185">Reference proteome</keyword>
<proteinExistence type="predicted"/>
<dbReference type="OrthoDB" id="7433575at2"/>
<dbReference type="RefSeq" id="WP_115365883.1">
    <property type="nucleotide sequence ID" value="NZ_QBKA01000002.1"/>
</dbReference>
<sequence length="84" mass="9409">MSRSQNLTETLLLFTALLLLVPAVPTSQLEGVAFGVYHYVSIACFAVSRAIRWQRQWYFAALEAAAYVLIVVILHRSDELLLAV</sequence>
<evidence type="ECO:0000256" key="1">
    <source>
        <dbReference type="SAM" id="Phobius"/>
    </source>
</evidence>
<reference evidence="2 3" key="1">
    <citation type="submission" date="2018-04" db="EMBL/GenBank/DDBJ databases">
        <title>Altererythrobacter sp. HME9302 genome sequencing and assembly.</title>
        <authorList>
            <person name="Kang H."/>
            <person name="Kim H."/>
            <person name="Joh K."/>
        </authorList>
    </citation>
    <scope>NUCLEOTIDE SEQUENCE [LARGE SCALE GENOMIC DNA]</scope>
    <source>
        <strain evidence="2 3">HME9302</strain>
    </source>
</reference>
<name>A0A369Q3T1_9SPHN</name>
<comment type="caution">
    <text evidence="2">The sequence shown here is derived from an EMBL/GenBank/DDBJ whole genome shotgun (WGS) entry which is preliminary data.</text>
</comment>
<gene>
    <name evidence="2" type="ORF">HME9302_00733</name>
</gene>
<keyword evidence="1" id="KW-0472">Membrane</keyword>
<dbReference type="EMBL" id="QBKA01000002">
    <property type="protein sequence ID" value="RDC59543.1"/>
    <property type="molecule type" value="Genomic_DNA"/>
</dbReference>